<dbReference type="AlphaFoldDB" id="A0AAE3ZFG6"/>
<protein>
    <submittedName>
        <fullName evidence="5">SDR family mycofactocin-dependent oxidoreductase</fullName>
    </submittedName>
</protein>
<evidence type="ECO:0000256" key="1">
    <source>
        <dbReference type="ARBA" id="ARBA00006484"/>
    </source>
</evidence>
<keyword evidence="3" id="KW-0520">NAD</keyword>
<dbReference type="FunFam" id="3.40.50.720:FF:000084">
    <property type="entry name" value="Short-chain dehydrogenase reductase"/>
    <property type="match status" value="1"/>
</dbReference>
<dbReference type="PRINTS" id="PR00081">
    <property type="entry name" value="GDHRDH"/>
</dbReference>
<dbReference type="Gene3D" id="3.40.50.720">
    <property type="entry name" value="NAD(P)-binding Rossmann-like Domain"/>
    <property type="match status" value="1"/>
</dbReference>
<dbReference type="SUPFAM" id="SSF51735">
    <property type="entry name" value="NAD(P)-binding Rossmann-fold domains"/>
    <property type="match status" value="1"/>
</dbReference>
<dbReference type="InterPro" id="IPR002347">
    <property type="entry name" value="SDR_fam"/>
</dbReference>
<reference evidence="5" key="1">
    <citation type="submission" date="2023-07" db="EMBL/GenBank/DDBJ databases">
        <title>Sequencing the genomes of 1000 actinobacteria strains.</title>
        <authorList>
            <person name="Klenk H.-P."/>
        </authorList>
    </citation>
    <scope>NUCLEOTIDE SEQUENCE</scope>
    <source>
        <strain evidence="5">DSM 45977</strain>
    </source>
</reference>
<dbReference type="CDD" id="cd05233">
    <property type="entry name" value="SDR_c"/>
    <property type="match status" value="1"/>
</dbReference>
<dbReference type="RefSeq" id="WP_310276947.1">
    <property type="nucleotide sequence ID" value="NZ_JAVDXW010000001.1"/>
</dbReference>
<dbReference type="PROSITE" id="PS00061">
    <property type="entry name" value="ADH_SHORT"/>
    <property type="match status" value="1"/>
</dbReference>
<dbReference type="NCBIfam" id="NF009467">
    <property type="entry name" value="PRK12826.1-3"/>
    <property type="match status" value="1"/>
</dbReference>
<dbReference type="NCBIfam" id="TIGR03971">
    <property type="entry name" value="SDR_subfam_1"/>
    <property type="match status" value="1"/>
</dbReference>
<name>A0AAE3ZFG6_9ACTN</name>
<organism evidence="5 6">
    <name type="scientific">Haloactinomyces albus</name>
    <dbReference type="NCBI Taxonomy" id="1352928"/>
    <lineage>
        <taxon>Bacteria</taxon>
        <taxon>Bacillati</taxon>
        <taxon>Actinomycetota</taxon>
        <taxon>Actinomycetes</taxon>
        <taxon>Actinopolysporales</taxon>
        <taxon>Actinopolysporaceae</taxon>
        <taxon>Haloactinomyces</taxon>
    </lineage>
</organism>
<evidence type="ECO:0000256" key="4">
    <source>
        <dbReference type="RuleBase" id="RU000363"/>
    </source>
</evidence>
<evidence type="ECO:0000256" key="2">
    <source>
        <dbReference type="ARBA" id="ARBA00023002"/>
    </source>
</evidence>
<dbReference type="PANTHER" id="PTHR24321">
    <property type="entry name" value="DEHYDROGENASES, SHORT CHAIN"/>
    <property type="match status" value="1"/>
</dbReference>
<dbReference type="InterPro" id="IPR023985">
    <property type="entry name" value="SDR_subfam_1"/>
</dbReference>
<dbReference type="InterPro" id="IPR020904">
    <property type="entry name" value="Sc_DH/Rdtase_CS"/>
</dbReference>
<dbReference type="Pfam" id="PF00106">
    <property type="entry name" value="adh_short"/>
    <property type="match status" value="1"/>
</dbReference>
<evidence type="ECO:0000256" key="3">
    <source>
        <dbReference type="ARBA" id="ARBA00023027"/>
    </source>
</evidence>
<dbReference type="GO" id="GO:0016491">
    <property type="term" value="F:oxidoreductase activity"/>
    <property type="evidence" value="ECO:0007669"/>
    <property type="project" value="UniProtKB-KW"/>
</dbReference>
<dbReference type="Proteomes" id="UP001180845">
    <property type="component" value="Unassembled WGS sequence"/>
</dbReference>
<dbReference type="PANTHER" id="PTHR24321:SF8">
    <property type="entry name" value="ESTRADIOL 17-BETA-DEHYDROGENASE 8-RELATED"/>
    <property type="match status" value="1"/>
</dbReference>
<comment type="caution">
    <text evidence="5">The sequence shown here is derived from an EMBL/GenBank/DDBJ whole genome shotgun (WGS) entry which is preliminary data.</text>
</comment>
<dbReference type="InterPro" id="IPR036291">
    <property type="entry name" value="NAD(P)-bd_dom_sf"/>
</dbReference>
<keyword evidence="2" id="KW-0560">Oxidoreductase</keyword>
<dbReference type="PRINTS" id="PR00080">
    <property type="entry name" value="SDRFAMILY"/>
</dbReference>
<sequence>MSERMQGKVAFITGAARGQGRSHAVRLAEEGADIIAIDICADIDTVTPFFNLATEDDLMETARQVEKLGRRIVTHKADVRDLTALQSAFDAGVAELGRIDTVVANAGIASFARSWELSSQQWQDMIDINLTGVFHTAKTAIPRLIEAGNGGSILFTSSIGGFKGVQNVAHYVSAKHGIVGLMRTLANELAPYNIRVNTVHPTNVDTTMIQNPGTYGLFTPGDPEPSQDKAIPGFMSLNALPVPWVDSIDISNAVLFLASDEARYVTGATFPVDAGAAVK</sequence>
<dbReference type="EMBL" id="JAVDXW010000001">
    <property type="protein sequence ID" value="MDR7303978.1"/>
    <property type="molecule type" value="Genomic_DNA"/>
</dbReference>
<evidence type="ECO:0000313" key="6">
    <source>
        <dbReference type="Proteomes" id="UP001180845"/>
    </source>
</evidence>
<proteinExistence type="inferred from homology"/>
<evidence type="ECO:0000313" key="5">
    <source>
        <dbReference type="EMBL" id="MDR7303978.1"/>
    </source>
</evidence>
<keyword evidence="6" id="KW-1185">Reference proteome</keyword>
<gene>
    <name evidence="5" type="ORF">JOF55_004159</name>
</gene>
<comment type="similarity">
    <text evidence="1 4">Belongs to the short-chain dehydrogenases/reductases (SDR) family.</text>
</comment>
<accession>A0AAE3ZFG6</accession>